<feature type="domain" description="Haemolysin-type calcium binding-related" evidence="1">
    <location>
        <begin position="7"/>
        <end position="47"/>
    </location>
</feature>
<gene>
    <name evidence="2" type="ORF">EHE19_003585</name>
</gene>
<accession>A0A4U7JFS6</accession>
<keyword evidence="3" id="KW-1185">Reference proteome</keyword>
<sequence>MIQNNADLLIAINGTIDTVTVQGYFEGGSYALEQIKFENGETLNYDDVVNVIAGTYTPKVEEIAIVNNDVEQLIQAMAGFGNDSGMSLSKISEERQFDEQSFVAQLWVNPLK</sequence>
<dbReference type="AlphaFoldDB" id="A0A4U7JFS6"/>
<reference evidence="2 3" key="1">
    <citation type="submission" date="2020-09" db="EMBL/GenBank/DDBJ databases">
        <title>Characterization and genome sequencing of Ruminiclostridium sp. nov. MA18.</title>
        <authorList>
            <person name="Rettenmaier R."/>
            <person name="Kowollik M.-L."/>
            <person name="Liebl W."/>
            <person name="Zverlov V."/>
        </authorList>
    </citation>
    <scope>NUCLEOTIDE SEQUENCE [LARGE SCALE GENOMIC DNA]</scope>
    <source>
        <strain evidence="2 3">MA18</strain>
    </source>
</reference>
<name>A0A4U7JFS6_9FIRM</name>
<dbReference type="EMBL" id="CP061336">
    <property type="protein sequence ID" value="QNU68731.1"/>
    <property type="molecule type" value="Genomic_DNA"/>
</dbReference>
<evidence type="ECO:0000259" key="1">
    <source>
        <dbReference type="Pfam" id="PF06594"/>
    </source>
</evidence>
<dbReference type="Proteomes" id="UP000306409">
    <property type="component" value="Chromosome"/>
</dbReference>
<protein>
    <recommendedName>
        <fullName evidence="1">Haemolysin-type calcium binding-related domain-containing protein</fullName>
    </recommendedName>
</protein>
<dbReference type="Pfam" id="PF06594">
    <property type="entry name" value="HCBP_related"/>
    <property type="match status" value="1"/>
</dbReference>
<organism evidence="2 3">
    <name type="scientific">Ruminiclostridium herbifermentans</name>
    <dbReference type="NCBI Taxonomy" id="2488810"/>
    <lineage>
        <taxon>Bacteria</taxon>
        <taxon>Bacillati</taxon>
        <taxon>Bacillota</taxon>
        <taxon>Clostridia</taxon>
        <taxon>Eubacteriales</taxon>
        <taxon>Oscillospiraceae</taxon>
        <taxon>Ruminiclostridium</taxon>
    </lineage>
</organism>
<dbReference type="KEGG" id="rher:EHE19_003585"/>
<evidence type="ECO:0000313" key="3">
    <source>
        <dbReference type="Proteomes" id="UP000306409"/>
    </source>
</evidence>
<proteinExistence type="predicted"/>
<dbReference type="OrthoDB" id="1814568at2"/>
<evidence type="ECO:0000313" key="2">
    <source>
        <dbReference type="EMBL" id="QNU68731.1"/>
    </source>
</evidence>
<dbReference type="InterPro" id="IPR010566">
    <property type="entry name" value="Haemolys_ca-bd"/>
</dbReference>